<evidence type="ECO:0000313" key="2">
    <source>
        <dbReference type="Proteomes" id="UP000032803"/>
    </source>
</evidence>
<dbReference type="KEGG" id="lha:LHA_1548"/>
<dbReference type="PATRIC" id="fig|449.7.peg.767"/>
<dbReference type="Proteomes" id="UP000032803">
    <property type="component" value="Chromosome I"/>
</dbReference>
<dbReference type="AlphaFoldDB" id="A0A0A8UPC9"/>
<name>A0A0A8UPC9_LEGHA</name>
<evidence type="ECO:0000313" key="1">
    <source>
        <dbReference type="EMBL" id="CEK10588.1"/>
    </source>
</evidence>
<dbReference type="HOGENOM" id="CLU_1832671_0_0_6"/>
<dbReference type="STRING" id="449.LHA_1548"/>
<protein>
    <submittedName>
        <fullName evidence="1">Uncharacterized protein</fullName>
    </submittedName>
</protein>
<reference evidence="2" key="1">
    <citation type="submission" date="2014-09" db="EMBL/GenBank/DDBJ databases">
        <authorList>
            <person name="Gomez-Valero L."/>
        </authorList>
    </citation>
    <scope>NUCLEOTIDE SEQUENCE [LARGE SCALE GENOMIC DNA]</scope>
    <source>
        <strain evidence="2">ATCC35250</strain>
    </source>
</reference>
<accession>A0A0A8UPC9</accession>
<dbReference type="OrthoDB" id="5653648at2"/>
<proteinExistence type="predicted"/>
<organism evidence="1 2">
    <name type="scientific">Legionella hackeliae</name>
    <dbReference type="NCBI Taxonomy" id="449"/>
    <lineage>
        <taxon>Bacteria</taxon>
        <taxon>Pseudomonadati</taxon>
        <taxon>Pseudomonadota</taxon>
        <taxon>Gammaproteobacteria</taxon>
        <taxon>Legionellales</taxon>
        <taxon>Legionellaceae</taxon>
        <taxon>Legionella</taxon>
    </lineage>
</organism>
<sequence>MSGDTFNALIKAQSIRAMQHLMLHEKMNYRKEVNELAETCSNVLQQHTNSVDVIVQLMETSMTSNYLQTLKTVQNVLELCQEERGKTVANSFYGGRESDRLAKRITALEKSKTMSPLDIMDQIVNDVLIEASIKYDSANP</sequence>
<gene>
    <name evidence="1" type="ORF">LHA_1548</name>
</gene>
<dbReference type="EMBL" id="LN681225">
    <property type="protein sequence ID" value="CEK10588.1"/>
    <property type="molecule type" value="Genomic_DNA"/>
</dbReference>
<keyword evidence="2" id="KW-1185">Reference proteome</keyword>
<dbReference type="RefSeq" id="WP_045105938.1">
    <property type="nucleotide sequence ID" value="NZ_LN681225.1"/>
</dbReference>